<accession>A0A1H7SEB2</accession>
<feature type="transmembrane region" description="Helical" evidence="1">
    <location>
        <begin position="53"/>
        <end position="73"/>
    </location>
</feature>
<dbReference type="GO" id="GO:0016020">
    <property type="term" value="C:membrane"/>
    <property type="evidence" value="ECO:0007669"/>
    <property type="project" value="TreeGrafter"/>
</dbReference>
<keyword evidence="1" id="KW-1133">Transmembrane helix</keyword>
<evidence type="ECO:0000313" key="3">
    <source>
        <dbReference type="EMBL" id="SEL70962.1"/>
    </source>
</evidence>
<feature type="transmembrane region" description="Helical" evidence="1">
    <location>
        <begin position="80"/>
        <end position="100"/>
    </location>
</feature>
<dbReference type="GO" id="GO:0016787">
    <property type="term" value="F:hydrolase activity"/>
    <property type="evidence" value="ECO:0007669"/>
    <property type="project" value="UniProtKB-KW"/>
</dbReference>
<protein>
    <submittedName>
        <fullName evidence="3">Peptidoglycan/LPS O-acetylase OafA/YrhL, contains acyltransferase and SGNH-hydrolase domains</fullName>
    </submittedName>
</protein>
<feature type="transmembrane region" description="Helical" evidence="1">
    <location>
        <begin position="222"/>
        <end position="244"/>
    </location>
</feature>
<name>A0A1H7SEB2_9GAMM</name>
<sequence length="331" mass="37510">MVVVGHIFWLSDFGRFAVFGFYILSGYLMTYIMHTSYGYSSLGRKKFATNRFLRLYPAFWAAILCSIVITLFWGSSSNGFILPTNLAAIIGNTTMIFPHWMPSQIEPRLSPATWALTVELFFYVAIALGISKTLKRTYIWISLSVVFIVLSYVMNLYWHARYFSIPAGSLPFSLGALIFFLSKQKSVRYIPEAILASPIKLFFTSFCIAIVTSIAISQSLSFWLMEIIFYFCMAINFLLVLSLAKQNTFVNGLSTKLDKKIGDFSYPFYLLHYQAAAIASVISLGKVASLKENFSLISCMLTFLILFIMSLCVIKLIDKPVEKLRQTIKAK</sequence>
<feature type="transmembrane region" description="Helical" evidence="1">
    <location>
        <begin position="294"/>
        <end position="317"/>
    </location>
</feature>
<feature type="transmembrane region" description="Helical" evidence="1">
    <location>
        <begin position="264"/>
        <end position="282"/>
    </location>
</feature>
<dbReference type="InterPro" id="IPR002656">
    <property type="entry name" value="Acyl_transf_3_dom"/>
</dbReference>
<evidence type="ECO:0000259" key="2">
    <source>
        <dbReference type="Pfam" id="PF01757"/>
    </source>
</evidence>
<dbReference type="PANTHER" id="PTHR23028">
    <property type="entry name" value="ACETYLTRANSFERASE"/>
    <property type="match status" value="1"/>
</dbReference>
<keyword evidence="1" id="KW-0812">Transmembrane</keyword>
<feature type="transmembrane region" description="Helical" evidence="1">
    <location>
        <begin position="112"/>
        <end position="130"/>
    </location>
</feature>
<dbReference type="EMBL" id="FOBI01000018">
    <property type="protein sequence ID" value="SEL70962.1"/>
    <property type="molecule type" value="Genomic_DNA"/>
</dbReference>
<keyword evidence="3" id="KW-0378">Hydrolase</keyword>
<gene>
    <name evidence="3" type="ORF">SAMN05216262_11860</name>
</gene>
<feature type="transmembrane region" description="Helical" evidence="1">
    <location>
        <begin position="193"/>
        <end position="216"/>
    </location>
</feature>
<evidence type="ECO:0000256" key="1">
    <source>
        <dbReference type="SAM" id="Phobius"/>
    </source>
</evidence>
<feature type="transmembrane region" description="Helical" evidence="1">
    <location>
        <begin position="163"/>
        <end position="181"/>
    </location>
</feature>
<organism evidence="3 4">
    <name type="scientific">Colwellia chukchiensis</name>
    <dbReference type="NCBI Taxonomy" id="641665"/>
    <lineage>
        <taxon>Bacteria</taxon>
        <taxon>Pseudomonadati</taxon>
        <taxon>Pseudomonadota</taxon>
        <taxon>Gammaproteobacteria</taxon>
        <taxon>Alteromonadales</taxon>
        <taxon>Colwelliaceae</taxon>
        <taxon>Colwellia</taxon>
    </lineage>
</organism>
<keyword evidence="3" id="KW-0808">Transferase</keyword>
<keyword evidence="1" id="KW-0472">Membrane</keyword>
<dbReference type="STRING" id="641665.GCA_002104455_02328"/>
<feature type="transmembrane region" description="Helical" evidence="1">
    <location>
        <begin position="12"/>
        <end position="33"/>
    </location>
</feature>
<dbReference type="InterPro" id="IPR050879">
    <property type="entry name" value="Acyltransferase_3"/>
</dbReference>
<dbReference type="Proteomes" id="UP000199297">
    <property type="component" value="Unassembled WGS sequence"/>
</dbReference>
<feature type="domain" description="Acyltransferase 3" evidence="2">
    <location>
        <begin position="2"/>
        <end position="313"/>
    </location>
</feature>
<keyword evidence="3" id="KW-0012">Acyltransferase</keyword>
<keyword evidence="4" id="KW-1185">Reference proteome</keyword>
<proteinExistence type="predicted"/>
<feature type="transmembrane region" description="Helical" evidence="1">
    <location>
        <begin position="137"/>
        <end position="157"/>
    </location>
</feature>
<dbReference type="AlphaFoldDB" id="A0A1H7SEB2"/>
<dbReference type="GO" id="GO:0016747">
    <property type="term" value="F:acyltransferase activity, transferring groups other than amino-acyl groups"/>
    <property type="evidence" value="ECO:0007669"/>
    <property type="project" value="InterPro"/>
</dbReference>
<evidence type="ECO:0000313" key="4">
    <source>
        <dbReference type="Proteomes" id="UP000199297"/>
    </source>
</evidence>
<dbReference type="Pfam" id="PF01757">
    <property type="entry name" value="Acyl_transf_3"/>
    <property type="match status" value="1"/>
</dbReference>
<reference evidence="4" key="1">
    <citation type="submission" date="2016-10" db="EMBL/GenBank/DDBJ databases">
        <authorList>
            <person name="Varghese N."/>
            <person name="Submissions S."/>
        </authorList>
    </citation>
    <scope>NUCLEOTIDE SEQUENCE [LARGE SCALE GENOMIC DNA]</scope>
    <source>
        <strain evidence="4">CGMCC 1.9127</strain>
    </source>
</reference>
<dbReference type="GO" id="GO:0000271">
    <property type="term" value="P:polysaccharide biosynthetic process"/>
    <property type="evidence" value="ECO:0007669"/>
    <property type="project" value="TreeGrafter"/>
</dbReference>
<dbReference type="PANTHER" id="PTHR23028:SF53">
    <property type="entry name" value="ACYL_TRANSF_3 DOMAIN-CONTAINING PROTEIN"/>
    <property type="match status" value="1"/>
</dbReference>